<keyword evidence="9" id="KW-1185">Reference proteome</keyword>
<evidence type="ECO:0000313" key="9">
    <source>
        <dbReference type="Proteomes" id="UP000602076"/>
    </source>
</evidence>
<keyword evidence="6 7" id="KW-0472">Membrane</keyword>
<keyword evidence="3" id="KW-1003">Cell membrane</keyword>
<reference evidence="8" key="1">
    <citation type="submission" date="2020-09" db="EMBL/GenBank/DDBJ databases">
        <title>Bacillus faecalis sp. nov., a moderately halophilic bacterium isolated from cow faeces.</title>
        <authorList>
            <person name="Jiang L."/>
            <person name="Lee J."/>
        </authorList>
    </citation>
    <scope>NUCLEOTIDE SEQUENCE</scope>
    <source>
        <strain evidence="8">AGMB 02131</strain>
    </source>
</reference>
<dbReference type="GO" id="GO:0015109">
    <property type="term" value="F:chromate transmembrane transporter activity"/>
    <property type="evidence" value="ECO:0007669"/>
    <property type="project" value="InterPro"/>
</dbReference>
<evidence type="ECO:0000256" key="3">
    <source>
        <dbReference type="ARBA" id="ARBA00022475"/>
    </source>
</evidence>
<evidence type="ECO:0000256" key="2">
    <source>
        <dbReference type="ARBA" id="ARBA00005262"/>
    </source>
</evidence>
<feature type="transmembrane region" description="Helical" evidence="7">
    <location>
        <begin position="70"/>
        <end position="97"/>
    </location>
</feature>
<evidence type="ECO:0000256" key="6">
    <source>
        <dbReference type="ARBA" id="ARBA00023136"/>
    </source>
</evidence>
<dbReference type="Proteomes" id="UP000602076">
    <property type="component" value="Unassembled WGS sequence"/>
</dbReference>
<feature type="transmembrane region" description="Helical" evidence="7">
    <location>
        <begin position="145"/>
        <end position="161"/>
    </location>
</feature>
<name>A0A927CYE6_9BACI</name>
<dbReference type="PANTHER" id="PTHR43663">
    <property type="entry name" value="CHROMATE TRANSPORT PROTEIN-RELATED"/>
    <property type="match status" value="1"/>
</dbReference>
<sequence length="185" mass="19968">MILLRLFYEFFVTGLFSVGGGLATLPFLYSMAERTGWFTASDIADMLAISQSTPGAIGVNMATYVGFTTAGIFGSLVATLALVSPSLIIIVIIAHFLKKFQDNHIVDSVFYGLRAASTGLIAAAGLEVCRISLLNSSATDSPLLLFNWKNILIAIILFILMEKFKKHPVFYIAVAAFIGIILHLG</sequence>
<dbReference type="PANTHER" id="PTHR43663:SF1">
    <property type="entry name" value="CHROMATE TRANSPORTER"/>
    <property type="match status" value="1"/>
</dbReference>
<comment type="caution">
    <text evidence="8">The sequence shown here is derived from an EMBL/GenBank/DDBJ whole genome shotgun (WGS) entry which is preliminary data.</text>
</comment>
<evidence type="ECO:0000256" key="4">
    <source>
        <dbReference type="ARBA" id="ARBA00022692"/>
    </source>
</evidence>
<dbReference type="InterPro" id="IPR003370">
    <property type="entry name" value="Chromate_transpt"/>
</dbReference>
<evidence type="ECO:0000313" key="8">
    <source>
        <dbReference type="EMBL" id="MBD3110013.1"/>
    </source>
</evidence>
<proteinExistence type="inferred from homology"/>
<dbReference type="AlphaFoldDB" id="A0A927CYE6"/>
<keyword evidence="4 7" id="KW-0812">Transmembrane</keyword>
<feature type="transmembrane region" description="Helical" evidence="7">
    <location>
        <begin position="109"/>
        <end position="133"/>
    </location>
</feature>
<dbReference type="InterPro" id="IPR052518">
    <property type="entry name" value="CHR_Transporter"/>
</dbReference>
<feature type="transmembrane region" description="Helical" evidence="7">
    <location>
        <begin position="7"/>
        <end position="29"/>
    </location>
</feature>
<evidence type="ECO:0000256" key="1">
    <source>
        <dbReference type="ARBA" id="ARBA00004651"/>
    </source>
</evidence>
<dbReference type="RefSeq" id="WP_190999549.1">
    <property type="nucleotide sequence ID" value="NZ_JACXSI010000052.1"/>
</dbReference>
<accession>A0A927CYE6</accession>
<comment type="subcellular location">
    <subcellularLocation>
        <location evidence="1">Cell membrane</location>
        <topology evidence="1">Multi-pass membrane protein</topology>
    </subcellularLocation>
</comment>
<dbReference type="Pfam" id="PF02417">
    <property type="entry name" value="Chromate_transp"/>
    <property type="match status" value="1"/>
</dbReference>
<keyword evidence="5 7" id="KW-1133">Transmembrane helix</keyword>
<dbReference type="GO" id="GO:0005886">
    <property type="term" value="C:plasma membrane"/>
    <property type="evidence" value="ECO:0007669"/>
    <property type="project" value="UniProtKB-SubCell"/>
</dbReference>
<gene>
    <name evidence="8" type="ORF">IEO70_16860</name>
</gene>
<organism evidence="8 9">
    <name type="scientific">Peribacillus faecalis</name>
    <dbReference type="NCBI Taxonomy" id="2772559"/>
    <lineage>
        <taxon>Bacteria</taxon>
        <taxon>Bacillati</taxon>
        <taxon>Bacillota</taxon>
        <taxon>Bacilli</taxon>
        <taxon>Bacillales</taxon>
        <taxon>Bacillaceae</taxon>
        <taxon>Peribacillus</taxon>
    </lineage>
</organism>
<evidence type="ECO:0000256" key="7">
    <source>
        <dbReference type="SAM" id="Phobius"/>
    </source>
</evidence>
<dbReference type="EMBL" id="JACXSI010000052">
    <property type="protein sequence ID" value="MBD3110013.1"/>
    <property type="molecule type" value="Genomic_DNA"/>
</dbReference>
<comment type="similarity">
    <text evidence="2">Belongs to the chromate ion transporter (CHR) (TC 2.A.51) family.</text>
</comment>
<evidence type="ECO:0000256" key="5">
    <source>
        <dbReference type="ARBA" id="ARBA00022989"/>
    </source>
</evidence>
<protein>
    <submittedName>
        <fullName evidence="8">Chromate transporter</fullName>
    </submittedName>
</protein>
<feature type="transmembrane region" description="Helical" evidence="7">
    <location>
        <begin position="168"/>
        <end position="184"/>
    </location>
</feature>